<organism evidence="10 11">
    <name type="scientific">Castanea mollissima</name>
    <name type="common">Chinese chestnut</name>
    <dbReference type="NCBI Taxonomy" id="60419"/>
    <lineage>
        <taxon>Eukaryota</taxon>
        <taxon>Viridiplantae</taxon>
        <taxon>Streptophyta</taxon>
        <taxon>Embryophyta</taxon>
        <taxon>Tracheophyta</taxon>
        <taxon>Spermatophyta</taxon>
        <taxon>Magnoliopsida</taxon>
        <taxon>eudicotyledons</taxon>
        <taxon>Gunneridae</taxon>
        <taxon>Pentapetalae</taxon>
        <taxon>rosids</taxon>
        <taxon>fabids</taxon>
        <taxon>Fagales</taxon>
        <taxon>Fagaceae</taxon>
        <taxon>Castanea</taxon>
    </lineage>
</organism>
<gene>
    <name evidence="10" type="ORF">CMV_001227</name>
</gene>
<dbReference type="GO" id="GO:0140359">
    <property type="term" value="F:ABC-type transporter activity"/>
    <property type="evidence" value="ECO:0007669"/>
    <property type="project" value="InterPro"/>
</dbReference>
<feature type="transmembrane region" description="Helical" evidence="7">
    <location>
        <begin position="399"/>
        <end position="421"/>
    </location>
</feature>
<accession>A0A8J4S0L5</accession>
<comment type="similarity">
    <text evidence="2">Belongs to the ABC transporter superfamily. ABCG family. Eye pigment precursor importer (TC 3.A.1.204) subfamily.</text>
</comment>
<keyword evidence="5 7" id="KW-1133">Transmembrane helix</keyword>
<dbReference type="Proteomes" id="UP000737018">
    <property type="component" value="Unassembled WGS sequence"/>
</dbReference>
<dbReference type="InterPro" id="IPR013525">
    <property type="entry name" value="ABC2_TM"/>
</dbReference>
<name>A0A8J4S0L5_9ROSI</name>
<keyword evidence="6 7" id="KW-0472">Membrane</keyword>
<dbReference type="InterPro" id="IPR003439">
    <property type="entry name" value="ABC_transporter-like_ATP-bd"/>
</dbReference>
<dbReference type="Gene3D" id="3.40.50.300">
    <property type="entry name" value="P-loop containing nucleotide triphosphate hydrolases"/>
    <property type="match status" value="1"/>
</dbReference>
<dbReference type="GO" id="GO:0016020">
    <property type="term" value="C:membrane"/>
    <property type="evidence" value="ECO:0007669"/>
    <property type="project" value="UniProtKB-SubCell"/>
</dbReference>
<feature type="transmembrane region" description="Helical" evidence="7">
    <location>
        <begin position="427"/>
        <end position="450"/>
    </location>
</feature>
<evidence type="ECO:0000256" key="5">
    <source>
        <dbReference type="ARBA" id="ARBA00022989"/>
    </source>
</evidence>
<evidence type="ECO:0000256" key="7">
    <source>
        <dbReference type="SAM" id="Phobius"/>
    </source>
</evidence>
<dbReference type="PANTHER" id="PTHR48042">
    <property type="entry name" value="ABC TRANSPORTER G FAMILY MEMBER 11"/>
    <property type="match status" value="1"/>
</dbReference>
<evidence type="ECO:0000256" key="2">
    <source>
        <dbReference type="ARBA" id="ARBA00005814"/>
    </source>
</evidence>
<dbReference type="GO" id="GO:0005524">
    <property type="term" value="F:ATP binding"/>
    <property type="evidence" value="ECO:0007669"/>
    <property type="project" value="InterPro"/>
</dbReference>
<dbReference type="EMBL" id="JRKL02000075">
    <property type="protein sequence ID" value="KAF3975512.1"/>
    <property type="molecule type" value="Genomic_DNA"/>
</dbReference>
<evidence type="ECO:0008006" key="12">
    <source>
        <dbReference type="Google" id="ProtNLM"/>
    </source>
</evidence>
<comment type="caution">
    <text evidence="10">The sequence shown here is derived from an EMBL/GenBank/DDBJ whole genome shotgun (WGS) entry which is preliminary data.</text>
</comment>
<dbReference type="GO" id="GO:0016887">
    <property type="term" value="F:ATP hydrolysis activity"/>
    <property type="evidence" value="ECO:0007669"/>
    <property type="project" value="InterPro"/>
</dbReference>
<keyword evidence="11" id="KW-1185">Reference proteome</keyword>
<comment type="subcellular location">
    <subcellularLocation>
        <location evidence="1">Membrane</location>
        <topology evidence="1">Multi-pass membrane protein</topology>
    </subcellularLocation>
</comment>
<evidence type="ECO:0000256" key="1">
    <source>
        <dbReference type="ARBA" id="ARBA00004141"/>
    </source>
</evidence>
<proteinExistence type="inferred from homology"/>
<dbReference type="SUPFAM" id="SSF52540">
    <property type="entry name" value="P-loop containing nucleoside triphosphate hydrolases"/>
    <property type="match status" value="1"/>
</dbReference>
<evidence type="ECO:0000259" key="8">
    <source>
        <dbReference type="Pfam" id="PF00005"/>
    </source>
</evidence>
<evidence type="ECO:0000313" key="10">
    <source>
        <dbReference type="EMBL" id="KAF3975512.1"/>
    </source>
</evidence>
<feature type="transmembrane region" description="Helical" evidence="7">
    <location>
        <begin position="287"/>
        <end position="309"/>
    </location>
</feature>
<feature type="transmembrane region" description="Helical" evidence="7">
    <location>
        <begin position="363"/>
        <end position="387"/>
    </location>
</feature>
<feature type="transmembrane region" description="Helical" evidence="7">
    <location>
        <begin position="321"/>
        <end position="343"/>
    </location>
</feature>
<feature type="domain" description="ABC-2 type transporter transmembrane" evidence="9">
    <location>
        <begin position="268"/>
        <end position="481"/>
    </location>
</feature>
<keyword evidence="3" id="KW-0813">Transport</keyword>
<sequence length="571" mass="63708">MKEQSCKEALIRHTPQTLNPYPHPLDKDVRGQNHFYKSKFLEVEIINPMQSNNRGGNIVRTMVPEETGVFLTWEDLWVTVPNGKEGRKSILEGVTGYAQPDELLAIMGPSGCGKSTLLDALAGRSGSNTRQSGNILINGLKQKLGFGTTAYVTQDDTLMTTLTVLEAITVYFGPASTATEFFATNGFPCPTLQNPSDHFLKTINKDFGKDLEQGLDGGIPIEEAINSLTSSYKSSEIHQEVRRQVSEICKQDWGALEKKRNHAGFVIQCLVLTRRSFVNMYRDIGYYWLRLAIYVALAMGLATVFYDVGSSYAYASIQVRGSLIMFITSFLTFMTIGGFPSFVEDMKVFNRERLNGHYGTTAFIISNSLSAIPYLLLISLIPGAIAYYPSGLQKGAEHFLFFASIIFSCMMLVESLMMIVASVVPNLLMGIITGAGVQGLMMLGGGIFRYPNDLFKPFWKYPLYYISFHKYAYQGLFKNEFEKLTFSIDEAEGPTNISGKEVLRNELQMEMGYSKWVDLAILLGMVVLYRLLFLGFVKTTEMIKPFVTTFMSAPPKQTTQVMVNPSIAPLV</sequence>
<protein>
    <recommendedName>
        <fullName evidence="12">ABC transporter domain-containing protein</fullName>
    </recommendedName>
</protein>
<feature type="transmembrane region" description="Helical" evidence="7">
    <location>
        <begin position="516"/>
        <end position="537"/>
    </location>
</feature>
<evidence type="ECO:0000313" key="11">
    <source>
        <dbReference type="Proteomes" id="UP000737018"/>
    </source>
</evidence>
<evidence type="ECO:0000259" key="9">
    <source>
        <dbReference type="Pfam" id="PF01061"/>
    </source>
</evidence>
<reference evidence="10" key="1">
    <citation type="submission" date="2020-03" db="EMBL/GenBank/DDBJ databases">
        <title>Castanea mollissima Vanexum genome sequencing.</title>
        <authorList>
            <person name="Staton M."/>
        </authorList>
    </citation>
    <scope>NUCLEOTIDE SEQUENCE</scope>
    <source>
        <tissue evidence="10">Leaf</tissue>
    </source>
</reference>
<evidence type="ECO:0000256" key="3">
    <source>
        <dbReference type="ARBA" id="ARBA00022448"/>
    </source>
</evidence>
<evidence type="ECO:0000256" key="4">
    <source>
        <dbReference type="ARBA" id="ARBA00022692"/>
    </source>
</evidence>
<dbReference type="InterPro" id="IPR027417">
    <property type="entry name" value="P-loop_NTPase"/>
</dbReference>
<dbReference type="InterPro" id="IPR052215">
    <property type="entry name" value="Plant_ABCG"/>
</dbReference>
<dbReference type="AlphaFoldDB" id="A0A8J4S0L5"/>
<dbReference type="Pfam" id="PF00005">
    <property type="entry name" value="ABC_tran"/>
    <property type="match status" value="1"/>
</dbReference>
<dbReference type="PANTHER" id="PTHR48042:SF1">
    <property type="entry name" value="ABC TRANSPORTER G FAMILY MEMBER 11-LIKE"/>
    <property type="match status" value="1"/>
</dbReference>
<feature type="domain" description="ABC transporter" evidence="8">
    <location>
        <begin position="92"/>
        <end position="191"/>
    </location>
</feature>
<dbReference type="OrthoDB" id="66620at2759"/>
<keyword evidence="4 7" id="KW-0812">Transmembrane</keyword>
<dbReference type="Pfam" id="PF01061">
    <property type="entry name" value="ABC2_membrane"/>
    <property type="match status" value="1"/>
</dbReference>
<evidence type="ECO:0000256" key="6">
    <source>
        <dbReference type="ARBA" id="ARBA00023136"/>
    </source>
</evidence>